<evidence type="ECO:0000313" key="2">
    <source>
        <dbReference type="EMBL" id="VYU37938.1"/>
    </source>
</evidence>
<dbReference type="PANTHER" id="PTHR10948">
    <property type="entry name" value="TRANSPOSASE"/>
    <property type="match status" value="1"/>
</dbReference>
<sequence length="201" mass="23442">MGKFKYLTYDDRKIIEKMYKSGMSTPKIANALGKNYSTVYRELHRCPKDYTADKAQADVDSKKKDKYDITITPKGKHFTYSDRVELEQMIKAGKSIPEMAAYFEKCTRSITREMERCIGDYSADEAQKDIQKAKERQKMAARTAVATRIEKNEKEYKKIIRACLKLDPKADIIDIKIATGFPIERVEKYYDEIYQEVVKKK</sequence>
<reference evidence="2" key="1">
    <citation type="submission" date="2019-11" db="EMBL/GenBank/DDBJ databases">
        <authorList>
            <person name="Feng L."/>
        </authorList>
    </citation>
    <scope>NUCLEOTIDE SEQUENCE</scope>
    <source>
        <strain evidence="2">RtorquesLFYP15</strain>
    </source>
</reference>
<accession>A0A6N3EDV1</accession>
<proteinExistence type="predicted"/>
<dbReference type="InterPro" id="IPR051917">
    <property type="entry name" value="Transposase-Integrase"/>
</dbReference>
<dbReference type="AlphaFoldDB" id="A0A6N3EDV1"/>
<dbReference type="GO" id="GO:0032196">
    <property type="term" value="P:transposition"/>
    <property type="evidence" value="ECO:0007669"/>
    <property type="project" value="TreeGrafter"/>
</dbReference>
<dbReference type="PANTHER" id="PTHR10948:SF23">
    <property type="entry name" value="TRANSPOSASE INSI FOR INSERTION SEQUENCE ELEMENT IS30A-RELATED"/>
    <property type="match status" value="1"/>
</dbReference>
<dbReference type="GO" id="GO:0005829">
    <property type="term" value="C:cytosol"/>
    <property type="evidence" value="ECO:0007669"/>
    <property type="project" value="TreeGrafter"/>
</dbReference>
<protein>
    <recommendedName>
        <fullName evidence="1">Transposase IS30-like HTH domain-containing protein</fullName>
    </recommendedName>
</protein>
<dbReference type="SUPFAM" id="SSF88659">
    <property type="entry name" value="Sigma3 and sigma4 domains of RNA polymerase sigma factors"/>
    <property type="match status" value="1"/>
</dbReference>
<dbReference type="Pfam" id="PF13936">
    <property type="entry name" value="HTH_38"/>
    <property type="match status" value="2"/>
</dbReference>
<dbReference type="RefSeq" id="WP_181989166.1">
    <property type="nucleotide sequence ID" value="NZ_CACRUQ010000021.1"/>
</dbReference>
<evidence type="ECO:0000259" key="1">
    <source>
        <dbReference type="Pfam" id="PF13936"/>
    </source>
</evidence>
<dbReference type="InterPro" id="IPR013324">
    <property type="entry name" value="RNA_pol_sigma_r3/r4-like"/>
</dbReference>
<organism evidence="2">
    <name type="scientific">[Ruminococcus] torques</name>
    <dbReference type="NCBI Taxonomy" id="33039"/>
    <lineage>
        <taxon>Bacteria</taxon>
        <taxon>Bacillati</taxon>
        <taxon>Bacillota</taxon>
        <taxon>Clostridia</taxon>
        <taxon>Lachnospirales</taxon>
        <taxon>Lachnospiraceae</taxon>
        <taxon>Mediterraneibacter</taxon>
    </lineage>
</organism>
<dbReference type="Gene3D" id="1.10.10.60">
    <property type="entry name" value="Homeodomain-like"/>
    <property type="match status" value="1"/>
</dbReference>
<dbReference type="EMBL" id="CACRUQ010000021">
    <property type="protein sequence ID" value="VYU37938.1"/>
    <property type="molecule type" value="Genomic_DNA"/>
</dbReference>
<gene>
    <name evidence="2" type="ORF">RTLFYP15_02239</name>
</gene>
<dbReference type="InterPro" id="IPR025246">
    <property type="entry name" value="IS30-like_HTH"/>
</dbReference>
<feature type="domain" description="Transposase IS30-like HTH" evidence="1">
    <location>
        <begin position="74"/>
        <end position="116"/>
    </location>
</feature>
<dbReference type="GO" id="GO:0004803">
    <property type="term" value="F:transposase activity"/>
    <property type="evidence" value="ECO:0007669"/>
    <property type="project" value="TreeGrafter"/>
</dbReference>
<name>A0A6N3EDV1_9FIRM</name>
<feature type="domain" description="Transposase IS30-like HTH" evidence="1">
    <location>
        <begin position="3"/>
        <end position="45"/>
    </location>
</feature>